<dbReference type="InterPro" id="IPR054188">
    <property type="entry name" value="DUF6893"/>
</dbReference>
<dbReference type="Pfam" id="PF21833">
    <property type="entry name" value="DUF6893"/>
    <property type="match status" value="1"/>
</dbReference>
<reference evidence="1 2" key="1">
    <citation type="submission" date="2017-06" db="EMBL/GenBank/DDBJ databases">
        <authorList>
            <person name="Kim H.J."/>
            <person name="Triplett B.A."/>
        </authorList>
    </citation>
    <scope>NUCLEOTIDE SEQUENCE [LARGE SCALE GENOMIC DNA]</scope>
    <source>
        <strain evidence="1 2">CGMCC 4.2132</strain>
    </source>
</reference>
<dbReference type="AlphaFoldDB" id="A0A239KBJ7"/>
<name>A0A239KBJ7_9ACTN</name>
<organism evidence="1 2">
    <name type="scientific">Streptosporangium subroseum</name>
    <dbReference type="NCBI Taxonomy" id="106412"/>
    <lineage>
        <taxon>Bacteria</taxon>
        <taxon>Bacillati</taxon>
        <taxon>Actinomycetota</taxon>
        <taxon>Actinomycetes</taxon>
        <taxon>Streptosporangiales</taxon>
        <taxon>Streptosporangiaceae</taxon>
        <taxon>Streptosporangium</taxon>
    </lineage>
</organism>
<accession>A0A239KBJ7</accession>
<proteinExistence type="predicted"/>
<sequence>MVKRLMATAALVGLAVLVYQSIPDIKRYLKIRKM</sequence>
<evidence type="ECO:0000313" key="2">
    <source>
        <dbReference type="Proteomes" id="UP000198282"/>
    </source>
</evidence>
<protein>
    <submittedName>
        <fullName evidence="1">Uncharacterized protein</fullName>
    </submittedName>
</protein>
<dbReference type="RefSeq" id="WP_371783957.1">
    <property type="nucleotide sequence ID" value="NZ_CP109068.1"/>
</dbReference>
<evidence type="ECO:0000313" key="1">
    <source>
        <dbReference type="EMBL" id="SNT15082.1"/>
    </source>
</evidence>
<gene>
    <name evidence="1" type="ORF">SAMN05216276_102656</name>
</gene>
<keyword evidence="2" id="KW-1185">Reference proteome</keyword>
<dbReference type="EMBL" id="FZOD01000026">
    <property type="protein sequence ID" value="SNT15082.1"/>
    <property type="molecule type" value="Genomic_DNA"/>
</dbReference>
<dbReference type="Proteomes" id="UP000198282">
    <property type="component" value="Unassembled WGS sequence"/>
</dbReference>